<comment type="cofactor">
    <cofactor evidence="1 11">
        <name>pyridoxal 5'-phosphate</name>
        <dbReference type="ChEBI" id="CHEBI:597326"/>
    </cofactor>
</comment>
<dbReference type="Gene3D" id="3.30.470.10">
    <property type="match status" value="1"/>
</dbReference>
<evidence type="ECO:0000313" key="14">
    <source>
        <dbReference type="Proteomes" id="UP001519289"/>
    </source>
</evidence>
<keyword evidence="14" id="KW-1185">Reference proteome</keyword>
<gene>
    <name evidence="13" type="ORF">J2Z79_001987</name>
</gene>
<accession>A0ABS4JSQ8</accession>
<dbReference type="InterPro" id="IPR036038">
    <property type="entry name" value="Aminotransferase-like"/>
</dbReference>
<name>A0ABS4JSQ8_9FIRM</name>
<dbReference type="NCBIfam" id="TIGR01121">
    <property type="entry name" value="D_amino_aminoT"/>
    <property type="match status" value="1"/>
</dbReference>
<dbReference type="InterPro" id="IPR043132">
    <property type="entry name" value="BCAT-like_C"/>
</dbReference>
<evidence type="ECO:0000313" key="13">
    <source>
        <dbReference type="EMBL" id="MBP2018572.1"/>
    </source>
</evidence>
<comment type="catalytic activity">
    <reaction evidence="9 12">
        <text>D-alanine + 2-oxoglutarate = D-glutamate + pyruvate</text>
        <dbReference type="Rhea" id="RHEA:15869"/>
        <dbReference type="ChEBI" id="CHEBI:15361"/>
        <dbReference type="ChEBI" id="CHEBI:16810"/>
        <dbReference type="ChEBI" id="CHEBI:29986"/>
        <dbReference type="ChEBI" id="CHEBI:57416"/>
        <dbReference type="EC" id="2.6.1.21"/>
    </reaction>
</comment>
<evidence type="ECO:0000256" key="11">
    <source>
        <dbReference type="RuleBase" id="RU004516"/>
    </source>
</evidence>
<dbReference type="InterPro" id="IPR005784">
    <property type="entry name" value="D_amino_transT"/>
</dbReference>
<evidence type="ECO:0000256" key="6">
    <source>
        <dbReference type="ARBA" id="ARBA00022576"/>
    </source>
</evidence>
<dbReference type="EMBL" id="JAGGLG010000014">
    <property type="protein sequence ID" value="MBP2018572.1"/>
    <property type="molecule type" value="Genomic_DNA"/>
</dbReference>
<dbReference type="InterPro" id="IPR043131">
    <property type="entry name" value="BCAT-like_N"/>
</dbReference>
<comment type="caution">
    <text evidence="13">The sequence shown here is derived from an EMBL/GenBank/DDBJ whole genome shotgun (WGS) entry which is preliminary data.</text>
</comment>
<comment type="similarity">
    <text evidence="2 10">Belongs to the class-IV pyridoxal-phosphate-dependent aminotransferase family.</text>
</comment>
<evidence type="ECO:0000256" key="7">
    <source>
        <dbReference type="ARBA" id="ARBA00022679"/>
    </source>
</evidence>
<evidence type="ECO:0000256" key="2">
    <source>
        <dbReference type="ARBA" id="ARBA00009320"/>
    </source>
</evidence>
<dbReference type="InterPro" id="IPR050571">
    <property type="entry name" value="Class-IV_PLP-Dep_Aminotrnsfr"/>
</dbReference>
<dbReference type="Pfam" id="PF01063">
    <property type="entry name" value="Aminotran_4"/>
    <property type="match status" value="1"/>
</dbReference>
<evidence type="ECO:0000256" key="1">
    <source>
        <dbReference type="ARBA" id="ARBA00001933"/>
    </source>
</evidence>
<dbReference type="EC" id="2.6.1.21" evidence="4 12"/>
<protein>
    <recommendedName>
        <fullName evidence="5 12">D-alanine aminotransferase</fullName>
        <ecNumber evidence="4 12">2.6.1.21</ecNumber>
    </recommendedName>
</protein>
<evidence type="ECO:0000256" key="8">
    <source>
        <dbReference type="ARBA" id="ARBA00022898"/>
    </source>
</evidence>
<evidence type="ECO:0000256" key="12">
    <source>
        <dbReference type="RuleBase" id="RU004520"/>
    </source>
</evidence>
<dbReference type="PROSITE" id="PS00770">
    <property type="entry name" value="AA_TRANSFER_CLASS_4"/>
    <property type="match status" value="1"/>
</dbReference>
<dbReference type="PANTHER" id="PTHR42743">
    <property type="entry name" value="AMINO-ACID AMINOTRANSFERASE"/>
    <property type="match status" value="1"/>
</dbReference>
<proteinExistence type="inferred from homology"/>
<comment type="function">
    <text evidence="12">Acts on the D-isomers of alanine, leucine, aspartate, glutamate, aminobutyrate, norvaline and asparagine. The enzyme transfers an amino group from a substrate D-amino acid to the pyridoxal phosphate cofactor to form pyridoxamine and an alpha-keto acid in the first half-reaction.</text>
</comment>
<keyword evidence="8 11" id="KW-0663">Pyridoxal phosphate</keyword>
<evidence type="ECO:0000256" key="5">
    <source>
        <dbReference type="ARBA" id="ARBA00021779"/>
    </source>
</evidence>
<dbReference type="GO" id="GO:0047810">
    <property type="term" value="F:D-alanine-2-oxoglutarate aminotransferase activity"/>
    <property type="evidence" value="ECO:0007669"/>
    <property type="project" value="UniProtKB-EC"/>
</dbReference>
<dbReference type="SUPFAM" id="SSF56752">
    <property type="entry name" value="D-aminoacid aminotransferase-like PLP-dependent enzymes"/>
    <property type="match status" value="1"/>
</dbReference>
<evidence type="ECO:0000256" key="9">
    <source>
        <dbReference type="ARBA" id="ARBA00047911"/>
    </source>
</evidence>
<dbReference type="PANTHER" id="PTHR42743:SF10">
    <property type="entry name" value="D-ALANINE AMINOTRANSFERASE"/>
    <property type="match status" value="1"/>
</dbReference>
<comment type="subunit">
    <text evidence="3">Homodimer.</text>
</comment>
<reference evidence="13 14" key="1">
    <citation type="submission" date="2021-03" db="EMBL/GenBank/DDBJ databases">
        <title>Genomic Encyclopedia of Type Strains, Phase IV (KMG-IV): sequencing the most valuable type-strain genomes for metagenomic binning, comparative biology and taxonomic classification.</title>
        <authorList>
            <person name="Goeker M."/>
        </authorList>
    </citation>
    <scope>NUCLEOTIDE SEQUENCE [LARGE SCALE GENOMIC DNA]</scope>
    <source>
        <strain evidence="13 14">DSM 27138</strain>
    </source>
</reference>
<dbReference type="InterPro" id="IPR001544">
    <property type="entry name" value="Aminotrans_IV"/>
</dbReference>
<evidence type="ECO:0000256" key="4">
    <source>
        <dbReference type="ARBA" id="ARBA00012874"/>
    </source>
</evidence>
<evidence type="ECO:0000256" key="10">
    <source>
        <dbReference type="RuleBase" id="RU004106"/>
    </source>
</evidence>
<dbReference type="CDD" id="cd01558">
    <property type="entry name" value="D-AAT_like"/>
    <property type="match status" value="1"/>
</dbReference>
<evidence type="ECO:0000256" key="3">
    <source>
        <dbReference type="ARBA" id="ARBA00011738"/>
    </source>
</evidence>
<dbReference type="Proteomes" id="UP001519289">
    <property type="component" value="Unassembled WGS sequence"/>
</dbReference>
<keyword evidence="6 13" id="KW-0032">Aminotransferase</keyword>
<dbReference type="RefSeq" id="WP_245302538.1">
    <property type="nucleotide sequence ID" value="NZ_JAGGLG010000014.1"/>
</dbReference>
<organism evidence="13 14">
    <name type="scientific">Symbiobacterium terraclitae</name>
    <dbReference type="NCBI Taxonomy" id="557451"/>
    <lineage>
        <taxon>Bacteria</taxon>
        <taxon>Bacillati</taxon>
        <taxon>Bacillota</taxon>
        <taxon>Clostridia</taxon>
        <taxon>Eubacteriales</taxon>
        <taxon>Symbiobacteriaceae</taxon>
        <taxon>Symbiobacterium</taxon>
    </lineage>
</organism>
<sequence>MSSTVYLNGEFVPHERALISVEDRAFLFADGIYEVVRVYGGRPFDLEPHLARLSRSAGELRLPEPDGEHLAAVTRELIRRNGLDEGTVYFQITRGVHAPRAHAFPTGTAAPTVVVLTHPLSPEALAAGEQHRREGVAAITVPEQRWARCDIKSVSLLPNVLAKQQAVERGAYEALFVRDGFVIEGSSSNLFAVLDGEIVTYPACNYILNGIARQRVIRNARELGYTVREQGIPLGALDRCQELFLTSTTSEVMPIVAVDGKPVGSGAVGPVARALQAAYRDAVRALR</sequence>
<keyword evidence="7 13" id="KW-0808">Transferase</keyword>
<dbReference type="Gene3D" id="3.20.10.10">
    <property type="entry name" value="D-amino Acid Aminotransferase, subunit A, domain 2"/>
    <property type="match status" value="1"/>
</dbReference>
<dbReference type="InterPro" id="IPR018300">
    <property type="entry name" value="Aminotrans_IV_CS"/>
</dbReference>